<dbReference type="Proteomes" id="UP001138500">
    <property type="component" value="Unassembled WGS sequence"/>
</dbReference>
<accession>A0A9W7W3I7</accession>
<dbReference type="EMBL" id="RIBY02001236">
    <property type="protein sequence ID" value="KAH9830866.1"/>
    <property type="molecule type" value="Genomic_DNA"/>
</dbReference>
<dbReference type="AlphaFoldDB" id="A0A9W7W3I7"/>
<reference evidence="1 2" key="2">
    <citation type="journal article" date="2021" name="Curr. Genet.">
        <title>Genetic response to nitrogen starvation in the aggressive Eucalyptus foliar pathogen Teratosphaeria destructans.</title>
        <authorList>
            <person name="Havenga M."/>
            <person name="Wingfield B.D."/>
            <person name="Wingfield M.J."/>
            <person name="Dreyer L.L."/>
            <person name="Roets F."/>
            <person name="Aylward J."/>
        </authorList>
    </citation>
    <scope>NUCLEOTIDE SEQUENCE [LARGE SCALE GENOMIC DNA]</scope>
    <source>
        <strain evidence="1">CMW44962</strain>
    </source>
</reference>
<sequence length="97" mass="10306">MGVLIRPAAQLEELAEGALDLLGRDVVELGATVGFALMLGTRGVLIRPAAQLEELAEGTPLKLLSGELVKLGADVEYVLVEGVEVGVRDLWNVVRWG</sequence>
<gene>
    <name evidence="1" type="ORF">Tdes44962_MAKER08981</name>
</gene>
<evidence type="ECO:0000313" key="2">
    <source>
        <dbReference type="Proteomes" id="UP001138500"/>
    </source>
</evidence>
<evidence type="ECO:0000313" key="1">
    <source>
        <dbReference type="EMBL" id="KAH9830866.1"/>
    </source>
</evidence>
<name>A0A9W7W3I7_9PEZI</name>
<reference evidence="1 2" key="1">
    <citation type="journal article" date="2018" name="IMA Fungus">
        <title>IMA Genome-F 10: Nine draft genome sequences of Claviceps purpurea s.lat., including C. arundinis, C. humidiphila, and C. cf. spartinae, pseudomolecules for the pitch canker pathogen Fusarium circinatum, draft genome of Davidsoniella eucalypti, Grosmannia galeiformis, Quambalaria eucalypti, and Teratosphaeria destructans.</title>
        <authorList>
            <person name="Wingfield B.D."/>
            <person name="Liu M."/>
            <person name="Nguyen H.D."/>
            <person name="Lane F.A."/>
            <person name="Morgan S.W."/>
            <person name="De Vos L."/>
            <person name="Wilken P.M."/>
            <person name="Duong T.A."/>
            <person name="Aylward J."/>
            <person name="Coetzee M.P."/>
            <person name="Dadej K."/>
            <person name="De Beer Z.W."/>
            <person name="Findlay W."/>
            <person name="Havenga M."/>
            <person name="Kolarik M."/>
            <person name="Menzies J.G."/>
            <person name="Naidoo K."/>
            <person name="Pochopski O."/>
            <person name="Shoukouhi P."/>
            <person name="Santana Q.C."/>
            <person name="Seifert K.A."/>
            <person name="Soal N."/>
            <person name="Steenkamp E.T."/>
            <person name="Tatham C.T."/>
            <person name="van der Nest M.A."/>
            <person name="Wingfield M.J."/>
        </authorList>
    </citation>
    <scope>NUCLEOTIDE SEQUENCE [LARGE SCALE GENOMIC DNA]</scope>
    <source>
        <strain evidence="1">CMW44962</strain>
    </source>
</reference>
<proteinExistence type="predicted"/>
<keyword evidence="2" id="KW-1185">Reference proteome</keyword>
<organism evidence="1 2">
    <name type="scientific">Teratosphaeria destructans</name>
    <dbReference type="NCBI Taxonomy" id="418781"/>
    <lineage>
        <taxon>Eukaryota</taxon>
        <taxon>Fungi</taxon>
        <taxon>Dikarya</taxon>
        <taxon>Ascomycota</taxon>
        <taxon>Pezizomycotina</taxon>
        <taxon>Dothideomycetes</taxon>
        <taxon>Dothideomycetidae</taxon>
        <taxon>Mycosphaerellales</taxon>
        <taxon>Teratosphaeriaceae</taxon>
        <taxon>Teratosphaeria</taxon>
    </lineage>
</organism>
<protein>
    <submittedName>
        <fullName evidence="1">Uncharacterized protein</fullName>
    </submittedName>
</protein>
<comment type="caution">
    <text evidence="1">The sequence shown here is derived from an EMBL/GenBank/DDBJ whole genome shotgun (WGS) entry which is preliminary data.</text>
</comment>